<evidence type="ECO:0000256" key="2">
    <source>
        <dbReference type="ARBA" id="ARBA00022801"/>
    </source>
</evidence>
<dbReference type="CDD" id="cd03112">
    <property type="entry name" value="CobW-like"/>
    <property type="match status" value="1"/>
</dbReference>
<evidence type="ECO:0000259" key="7">
    <source>
        <dbReference type="SMART" id="SM00833"/>
    </source>
</evidence>
<dbReference type="OrthoDB" id="9808822at2"/>
<protein>
    <submittedName>
        <fullName evidence="9">GTP-binding protein</fullName>
    </submittedName>
    <submittedName>
        <fullName evidence="8">GTPase, G3E family</fullName>
    </submittedName>
</protein>
<evidence type="ECO:0000256" key="6">
    <source>
        <dbReference type="ARBA" id="ARBA00049117"/>
    </source>
</evidence>
<dbReference type="Gene3D" id="3.30.1220.10">
    <property type="entry name" value="CobW-like, C-terminal domain"/>
    <property type="match status" value="1"/>
</dbReference>
<comment type="catalytic activity">
    <reaction evidence="6">
        <text>GTP + H2O = GDP + phosphate + H(+)</text>
        <dbReference type="Rhea" id="RHEA:19669"/>
        <dbReference type="ChEBI" id="CHEBI:15377"/>
        <dbReference type="ChEBI" id="CHEBI:15378"/>
        <dbReference type="ChEBI" id="CHEBI:37565"/>
        <dbReference type="ChEBI" id="CHEBI:43474"/>
        <dbReference type="ChEBI" id="CHEBI:58189"/>
    </reaction>
    <physiologicalReaction direction="left-to-right" evidence="6">
        <dbReference type="Rhea" id="RHEA:19670"/>
    </physiologicalReaction>
</comment>
<dbReference type="Pfam" id="PF07683">
    <property type="entry name" value="CobW_C"/>
    <property type="match status" value="1"/>
</dbReference>
<keyword evidence="3" id="KW-0143">Chaperone</keyword>
<dbReference type="InterPro" id="IPR011629">
    <property type="entry name" value="CobW-like_C"/>
</dbReference>
<dbReference type="AlphaFoldDB" id="A0A1K1SM21"/>
<dbReference type="PANTHER" id="PTHR13748">
    <property type="entry name" value="COBW-RELATED"/>
    <property type="match status" value="1"/>
</dbReference>
<dbReference type="EMBL" id="CP140154">
    <property type="protein sequence ID" value="WQG90474.1"/>
    <property type="molecule type" value="Genomic_DNA"/>
</dbReference>
<evidence type="ECO:0000256" key="3">
    <source>
        <dbReference type="ARBA" id="ARBA00023186"/>
    </source>
</evidence>
<reference evidence="9 11" key="2">
    <citation type="submission" date="2023-11" db="EMBL/GenBank/DDBJ databases">
        <title>MicrobeMod: A computational toolkit for identifying prokaryotic methylation and restriction-modification with nanopore sequencing.</title>
        <authorList>
            <person name="Crits-Christoph A."/>
            <person name="Kang S.C."/>
            <person name="Lee H."/>
            <person name="Ostrov N."/>
        </authorList>
    </citation>
    <scope>NUCLEOTIDE SEQUENCE [LARGE SCALE GENOMIC DNA]</scope>
    <source>
        <strain evidence="9 11">ATCC 23090</strain>
    </source>
</reference>
<dbReference type="Proteomes" id="UP001326715">
    <property type="component" value="Chromosome"/>
</dbReference>
<dbReference type="InterPro" id="IPR003495">
    <property type="entry name" value="CobW/HypB/UreG_nucleotide-bd"/>
</dbReference>
<keyword evidence="1" id="KW-0547">Nucleotide-binding</keyword>
<dbReference type="RefSeq" id="WP_072364989.1">
    <property type="nucleotide sequence ID" value="NZ_CP139972.1"/>
</dbReference>
<gene>
    <name evidence="8" type="ORF">SAMN05661012_05714</name>
    <name evidence="9" type="ORF">SR876_03125</name>
</gene>
<evidence type="ECO:0000256" key="4">
    <source>
        <dbReference type="ARBA" id="ARBA00034320"/>
    </source>
</evidence>
<evidence type="ECO:0000313" key="10">
    <source>
        <dbReference type="Proteomes" id="UP000183788"/>
    </source>
</evidence>
<dbReference type="InterPro" id="IPR051316">
    <property type="entry name" value="Zinc-reg_GTPase_activator"/>
</dbReference>
<dbReference type="SUPFAM" id="SSF52540">
    <property type="entry name" value="P-loop containing nucleoside triphosphate hydrolases"/>
    <property type="match status" value="1"/>
</dbReference>
<evidence type="ECO:0000256" key="5">
    <source>
        <dbReference type="ARBA" id="ARBA00045658"/>
    </source>
</evidence>
<evidence type="ECO:0000313" key="9">
    <source>
        <dbReference type="EMBL" id="WQG90474.1"/>
    </source>
</evidence>
<comment type="similarity">
    <text evidence="4">Belongs to the SIMIBI class G3E GTPase family. ZNG1 subfamily.</text>
</comment>
<evidence type="ECO:0000313" key="11">
    <source>
        <dbReference type="Proteomes" id="UP001326715"/>
    </source>
</evidence>
<dbReference type="Proteomes" id="UP000183788">
    <property type="component" value="Unassembled WGS sequence"/>
</dbReference>
<feature type="domain" description="CobW C-terminal" evidence="7">
    <location>
        <begin position="222"/>
        <end position="316"/>
    </location>
</feature>
<dbReference type="GO" id="GO:0000166">
    <property type="term" value="F:nucleotide binding"/>
    <property type="evidence" value="ECO:0007669"/>
    <property type="project" value="UniProtKB-KW"/>
</dbReference>
<accession>A0A1K1SM21</accession>
<dbReference type="Pfam" id="PF02492">
    <property type="entry name" value="cobW"/>
    <property type="match status" value="1"/>
</dbReference>
<evidence type="ECO:0000313" key="8">
    <source>
        <dbReference type="EMBL" id="SFW85342.1"/>
    </source>
</evidence>
<dbReference type="InterPro" id="IPR027417">
    <property type="entry name" value="P-loop_NTPase"/>
</dbReference>
<proteinExistence type="inferred from homology"/>
<keyword evidence="11" id="KW-1185">Reference proteome</keyword>
<dbReference type="STRING" id="1004.SAMN05661012_05714"/>
<name>A0A1K1SM21_9BACT</name>
<reference evidence="8 10" key="1">
    <citation type="submission" date="2016-11" db="EMBL/GenBank/DDBJ databases">
        <authorList>
            <person name="Jaros S."/>
            <person name="Januszkiewicz K."/>
            <person name="Wedrychowicz H."/>
        </authorList>
    </citation>
    <scope>NUCLEOTIDE SEQUENCE [LARGE SCALE GENOMIC DNA]</scope>
    <source>
        <strain evidence="8 10">DSM 784</strain>
    </source>
</reference>
<dbReference type="InterPro" id="IPR036627">
    <property type="entry name" value="CobW-likC_sf"/>
</dbReference>
<organism evidence="8 10">
    <name type="scientific">Chitinophaga sancti</name>
    <dbReference type="NCBI Taxonomy" id="1004"/>
    <lineage>
        <taxon>Bacteria</taxon>
        <taxon>Pseudomonadati</taxon>
        <taxon>Bacteroidota</taxon>
        <taxon>Chitinophagia</taxon>
        <taxon>Chitinophagales</taxon>
        <taxon>Chitinophagaceae</taxon>
        <taxon>Chitinophaga</taxon>
    </lineage>
</organism>
<keyword evidence="2" id="KW-0378">Hydrolase</keyword>
<dbReference type="SUPFAM" id="SSF90002">
    <property type="entry name" value="Hypothetical protein YjiA, C-terminal domain"/>
    <property type="match status" value="1"/>
</dbReference>
<dbReference type="SMART" id="SM00833">
    <property type="entry name" value="CobW_C"/>
    <property type="match status" value="1"/>
</dbReference>
<evidence type="ECO:0000256" key="1">
    <source>
        <dbReference type="ARBA" id="ARBA00022741"/>
    </source>
</evidence>
<comment type="function">
    <text evidence="5">Zinc chaperone that directly transfers zinc cofactor to target proteins, thereby activating them. Zinc is transferred from the CXCC motif in the GTPase domain to the zinc binding site in target proteins in a process requiring GTP hydrolysis.</text>
</comment>
<dbReference type="EMBL" id="FPIZ01000026">
    <property type="protein sequence ID" value="SFW85342.1"/>
    <property type="molecule type" value="Genomic_DNA"/>
</dbReference>
<sequence>MTTQLQTKPVTIITGFLGAGKTTFLNELLMAEKKGKYAIIENEFGKESIDGELVMEISDNIFEMSSGCLCCNLNEDLVDLLIDLSKKSGNFEELIIETTGIADPSSVALPFLIDPLVSRYYQLQRVICLVDARNIAHELATTEEARKQISFSDVLLISKTDLVTPEELATLQTLLKDINPFAVILSGTKEHFPHQEIMAYTRNQSEHYNGEEQTKEKHHHSLSSLTLTFDEPFDIPKLKHTLMVFMAVQSADIYRVKGIVYGFGETEKFVLQSVAEYLAIAPGKPWEDGEVKRSKIVLIGKNLKMKGFEQLLSHALYAAPGEGSESF</sequence>
<dbReference type="GO" id="GO:0016787">
    <property type="term" value="F:hydrolase activity"/>
    <property type="evidence" value="ECO:0007669"/>
    <property type="project" value="UniProtKB-KW"/>
</dbReference>
<dbReference type="Gene3D" id="3.40.50.300">
    <property type="entry name" value="P-loop containing nucleotide triphosphate hydrolases"/>
    <property type="match status" value="1"/>
</dbReference>